<dbReference type="RefSeq" id="WP_136559228.1">
    <property type="nucleotide sequence ID" value="NZ_STGT01000004.1"/>
</dbReference>
<evidence type="ECO:0000313" key="1">
    <source>
        <dbReference type="EMBL" id="THV12433.1"/>
    </source>
</evidence>
<keyword evidence="2" id="KW-1185">Reference proteome</keyword>
<reference evidence="1 2" key="1">
    <citation type="submission" date="2019-04" db="EMBL/GenBank/DDBJ databases">
        <title>Genome sequence of strain 7209-2.</title>
        <authorList>
            <person name="Gao J."/>
            <person name="Sun J."/>
        </authorList>
    </citation>
    <scope>NUCLEOTIDE SEQUENCE [LARGE SCALE GENOMIC DNA]</scope>
    <source>
        <strain evidence="1 2">7209-2</strain>
    </source>
</reference>
<dbReference type="Proteomes" id="UP000309667">
    <property type="component" value="Unassembled WGS sequence"/>
</dbReference>
<protein>
    <submittedName>
        <fullName evidence="1">Uncharacterized protein</fullName>
    </submittedName>
</protein>
<gene>
    <name evidence="1" type="ORF">E9677_16795</name>
</gene>
<evidence type="ECO:0000313" key="2">
    <source>
        <dbReference type="Proteomes" id="UP000309667"/>
    </source>
</evidence>
<sequence length="281" mass="30556">MAMITGWSVVGTVFACFVLLTFGLNSAQAKDACGAQLAEVIANAYPHAGKVSDTQLTVDGMTLFLPGQHVHGETERYTAICRIWPAHPERLLVAVPLIADISASVVAGHLEILVMHTSTLQVEQRLLLRNAIEDDAFKITSIGFDTARYRVKPTLLAFGLRVAKAGSSQVNPFSETALSLFVIEGDLVRRISDTVVVEKKQGEWNGTCDGSFETTTRFLAMGDNASQGLADIRITEAVSVTQYTASGRAECSEQTQDKPTRSFNLTYDGTRYVVPDELRPL</sequence>
<name>A0ABY2QQZ9_9HYPH</name>
<comment type="caution">
    <text evidence="1">The sequence shown here is derived from an EMBL/GenBank/DDBJ whole genome shotgun (WGS) entry which is preliminary data.</text>
</comment>
<organism evidence="1 2">
    <name type="scientific">Rhizobium rhizophilum</name>
    <dbReference type="NCBI Taxonomy" id="1850373"/>
    <lineage>
        <taxon>Bacteria</taxon>
        <taxon>Pseudomonadati</taxon>
        <taxon>Pseudomonadota</taxon>
        <taxon>Alphaproteobacteria</taxon>
        <taxon>Hyphomicrobiales</taxon>
        <taxon>Rhizobiaceae</taxon>
        <taxon>Rhizobium/Agrobacterium group</taxon>
        <taxon>Rhizobium</taxon>
    </lineage>
</organism>
<accession>A0ABY2QQZ9</accession>
<proteinExistence type="predicted"/>
<dbReference type="EMBL" id="STGT01000004">
    <property type="protein sequence ID" value="THV12433.1"/>
    <property type="molecule type" value="Genomic_DNA"/>
</dbReference>